<reference evidence="1 2" key="1">
    <citation type="journal article" date="2012" name="J. Bacteriol.">
        <title>Complete genome sequence of Mycoplasma haemocanis strain Illinois.</title>
        <authorList>
            <person name="do Nascimento N.C."/>
            <person name="Guimaraes A.M."/>
            <person name="Santos A.P."/>
            <person name="Sanmiguel P.J."/>
            <person name="Messick J.B."/>
        </authorList>
    </citation>
    <scope>NUCLEOTIDE SEQUENCE [LARGE SCALE GENOMIC DNA]</scope>
    <source>
        <strain evidence="1 2">Illinois</strain>
    </source>
</reference>
<evidence type="ECO:0000313" key="2">
    <source>
        <dbReference type="Proteomes" id="UP000009135"/>
    </source>
</evidence>
<evidence type="ECO:0000313" key="1">
    <source>
        <dbReference type="EMBL" id="AEW45354.1"/>
    </source>
</evidence>
<proteinExistence type="predicted"/>
<organism evidence="1 2">
    <name type="scientific">Mycoplasma haemocanis (strain Illinois)</name>
    <dbReference type="NCBI Taxonomy" id="1111676"/>
    <lineage>
        <taxon>Bacteria</taxon>
        <taxon>Bacillati</taxon>
        <taxon>Mycoplasmatota</taxon>
        <taxon>Mollicutes</taxon>
        <taxon>Mycoplasmataceae</taxon>
        <taxon>Mycoplasma</taxon>
    </lineage>
</organism>
<keyword evidence="2" id="KW-1185">Reference proteome</keyword>
<accession>H6N6T2</accession>
<name>H6N6T2_MYCHN</name>
<dbReference type="HOGENOM" id="CLU_098620_4_0_14"/>
<gene>
    <name evidence="1" type="ordered locus">MHC_02450</name>
</gene>
<dbReference type="EMBL" id="CP003199">
    <property type="protein sequence ID" value="AEW45354.1"/>
    <property type="molecule type" value="Genomic_DNA"/>
</dbReference>
<dbReference type="Proteomes" id="UP000009135">
    <property type="component" value="Chromosome"/>
</dbReference>
<protein>
    <submittedName>
        <fullName evidence="1">Uncharacterized protein</fullName>
    </submittedName>
</protein>
<dbReference type="STRING" id="1111676.MHC_02450"/>
<dbReference type="AlphaFoldDB" id="H6N6T2"/>
<dbReference type="KEGG" id="mhe:MHC_02450"/>
<sequence>MSMSLLVKSLTTVGIGGATGLGGYGIYKVAFREDTIKDVILNSYPMKFHGFLRLNDSKWLGVKSEYEKAESVDKPKGKNGQVIDKNSLPNWCENAVHNPFKGKEDSKYKSVLRWCYLNTNTFEQQVGGKELAGPKIGAENGDGNAWKAAWKIYKSNITTSNWKITGSSNDTDLNGSDDAKGSEVLRTWCSNKTGTFMYSNESTISFPKFEKFCLKA</sequence>